<protein>
    <submittedName>
        <fullName evidence="2">Uncharacterized conserved protein, DUF1499 family</fullName>
    </submittedName>
</protein>
<dbReference type="Proteomes" id="UP000198635">
    <property type="component" value="Unassembled WGS sequence"/>
</dbReference>
<dbReference type="STRING" id="52560.SAMN04488082_11554"/>
<keyword evidence="1" id="KW-0732">Signal</keyword>
<keyword evidence="3" id="KW-1185">Reference proteome</keyword>
<reference evidence="3" key="1">
    <citation type="submission" date="2016-10" db="EMBL/GenBank/DDBJ databases">
        <authorList>
            <person name="Varghese N."/>
            <person name="Submissions S."/>
        </authorList>
    </citation>
    <scope>NUCLEOTIDE SEQUENCE [LARGE SCALE GENOMIC DNA]</scope>
    <source>
        <strain evidence="3">DSM 5918</strain>
    </source>
</reference>
<dbReference type="AlphaFoldDB" id="A0A1I3X767"/>
<proteinExistence type="predicted"/>
<accession>A0A1I3X767</accession>
<feature type="signal peptide" evidence="1">
    <location>
        <begin position="1"/>
        <end position="19"/>
    </location>
</feature>
<dbReference type="InterPro" id="IPR010865">
    <property type="entry name" value="DUF1499"/>
</dbReference>
<dbReference type="Pfam" id="PF07386">
    <property type="entry name" value="DUF1499"/>
    <property type="match status" value="1"/>
</dbReference>
<organism evidence="2 3">
    <name type="scientific">Desulfomicrobium apsheronum</name>
    <dbReference type="NCBI Taxonomy" id="52560"/>
    <lineage>
        <taxon>Bacteria</taxon>
        <taxon>Pseudomonadati</taxon>
        <taxon>Thermodesulfobacteriota</taxon>
        <taxon>Desulfovibrionia</taxon>
        <taxon>Desulfovibrionales</taxon>
        <taxon>Desulfomicrobiaceae</taxon>
        <taxon>Desulfomicrobium</taxon>
    </lineage>
</organism>
<dbReference type="PANTHER" id="PTHR34801">
    <property type="entry name" value="EXPRESSED PROTEIN"/>
    <property type="match status" value="1"/>
</dbReference>
<dbReference type="EMBL" id="FORX01000015">
    <property type="protein sequence ID" value="SFK14721.1"/>
    <property type="molecule type" value="Genomic_DNA"/>
</dbReference>
<dbReference type="PIRSF" id="PIRSF026426">
    <property type="entry name" value="DUF1499"/>
    <property type="match status" value="1"/>
</dbReference>
<feature type="chain" id="PRO_5011464521" evidence="1">
    <location>
        <begin position="20"/>
        <end position="141"/>
    </location>
</feature>
<sequence>MKKSCLAILVCLGLASCSAADGKGLENGHLRPCPASPNCISSEAPEGDAPPFVVQGEDGWERLRLAIVSLGGSIEGEETGYLHATFRSRIFGFVDDLECRQDGDVVQVRSASRVGWWDMGANRRRVEKLRKALSATPPTEG</sequence>
<dbReference type="PROSITE" id="PS51257">
    <property type="entry name" value="PROKAR_LIPOPROTEIN"/>
    <property type="match status" value="1"/>
</dbReference>
<evidence type="ECO:0000256" key="1">
    <source>
        <dbReference type="SAM" id="SignalP"/>
    </source>
</evidence>
<dbReference type="OrthoDB" id="9793534at2"/>
<gene>
    <name evidence="2" type="ORF">SAMN04488082_11554</name>
</gene>
<dbReference type="PANTHER" id="PTHR34801:SF6">
    <property type="entry name" value="SLL1620 PROTEIN"/>
    <property type="match status" value="1"/>
</dbReference>
<dbReference type="RefSeq" id="WP_092376809.1">
    <property type="nucleotide sequence ID" value="NZ_FORX01000015.1"/>
</dbReference>
<evidence type="ECO:0000313" key="3">
    <source>
        <dbReference type="Proteomes" id="UP000198635"/>
    </source>
</evidence>
<name>A0A1I3X767_9BACT</name>
<evidence type="ECO:0000313" key="2">
    <source>
        <dbReference type="EMBL" id="SFK14721.1"/>
    </source>
</evidence>